<dbReference type="EMBL" id="KI964586">
    <property type="protein sequence ID" value="EUC34721.1"/>
    <property type="molecule type" value="Genomic_DNA"/>
</dbReference>
<keyword evidence="3" id="KW-1185">Reference proteome</keyword>
<sequence length="62" mass="6726">MLTADPSSSRLLPPKPSIRSDTPSLSCLLCRTRTRCWIACALATQCYGINTRPTSKSTSNVP</sequence>
<proteinExistence type="predicted"/>
<protein>
    <submittedName>
        <fullName evidence="2">Uncharacterized protein</fullName>
    </submittedName>
</protein>
<dbReference type="Proteomes" id="UP000053841">
    <property type="component" value="Unassembled WGS sequence"/>
</dbReference>
<gene>
    <name evidence="2" type="ORF">COCCADRAFT_92663</name>
</gene>
<accession>W6YT96</accession>
<dbReference type="GeneID" id="19153417"/>
<name>W6YT96_COCC2</name>
<evidence type="ECO:0000256" key="1">
    <source>
        <dbReference type="SAM" id="MobiDB-lite"/>
    </source>
</evidence>
<organism evidence="2 3">
    <name type="scientific">Cochliobolus carbonum (strain 26-R-13)</name>
    <name type="common">Maize leaf spot fungus</name>
    <name type="synonym">Bipolaris zeicola</name>
    <dbReference type="NCBI Taxonomy" id="930089"/>
    <lineage>
        <taxon>Eukaryota</taxon>
        <taxon>Fungi</taxon>
        <taxon>Dikarya</taxon>
        <taxon>Ascomycota</taxon>
        <taxon>Pezizomycotina</taxon>
        <taxon>Dothideomycetes</taxon>
        <taxon>Pleosporomycetidae</taxon>
        <taxon>Pleosporales</taxon>
        <taxon>Pleosporineae</taxon>
        <taxon>Pleosporaceae</taxon>
        <taxon>Bipolaris</taxon>
    </lineage>
</organism>
<evidence type="ECO:0000313" key="3">
    <source>
        <dbReference type="Proteomes" id="UP000053841"/>
    </source>
</evidence>
<dbReference type="AlphaFoldDB" id="W6YT96"/>
<dbReference type="HOGENOM" id="CLU_2903882_0_0_1"/>
<evidence type="ECO:0000313" key="2">
    <source>
        <dbReference type="EMBL" id="EUC34721.1"/>
    </source>
</evidence>
<feature type="compositionally biased region" description="Low complexity" evidence="1">
    <location>
        <begin position="1"/>
        <end position="20"/>
    </location>
</feature>
<dbReference type="RefSeq" id="XP_007710953.1">
    <property type="nucleotide sequence ID" value="XM_007712763.1"/>
</dbReference>
<reference evidence="2 3" key="1">
    <citation type="journal article" date="2013" name="PLoS Genet.">
        <title>Comparative genome structure, secondary metabolite, and effector coding capacity across Cochliobolus pathogens.</title>
        <authorList>
            <person name="Condon B.J."/>
            <person name="Leng Y."/>
            <person name="Wu D."/>
            <person name="Bushley K.E."/>
            <person name="Ohm R.A."/>
            <person name="Otillar R."/>
            <person name="Martin J."/>
            <person name="Schackwitz W."/>
            <person name="Grimwood J."/>
            <person name="MohdZainudin N."/>
            <person name="Xue C."/>
            <person name="Wang R."/>
            <person name="Manning V.A."/>
            <person name="Dhillon B."/>
            <person name="Tu Z.J."/>
            <person name="Steffenson B.J."/>
            <person name="Salamov A."/>
            <person name="Sun H."/>
            <person name="Lowry S."/>
            <person name="LaButti K."/>
            <person name="Han J."/>
            <person name="Copeland A."/>
            <person name="Lindquist E."/>
            <person name="Barry K."/>
            <person name="Schmutz J."/>
            <person name="Baker S.E."/>
            <person name="Ciuffetti L.M."/>
            <person name="Grigoriev I.V."/>
            <person name="Zhong S."/>
            <person name="Turgeon B.G."/>
        </authorList>
    </citation>
    <scope>NUCLEOTIDE SEQUENCE [LARGE SCALE GENOMIC DNA]</scope>
    <source>
        <strain evidence="2 3">26-R-13</strain>
    </source>
</reference>
<feature type="region of interest" description="Disordered" evidence="1">
    <location>
        <begin position="1"/>
        <end position="22"/>
    </location>
</feature>
<dbReference type="KEGG" id="bze:COCCADRAFT_92663"/>